<evidence type="ECO:0000256" key="2">
    <source>
        <dbReference type="SAM" id="Phobius"/>
    </source>
</evidence>
<reference evidence="3 4" key="1">
    <citation type="submission" date="2020-04" db="EMBL/GenBank/DDBJ databases">
        <title>Perkinsus olseni comparative genomics.</title>
        <authorList>
            <person name="Bogema D.R."/>
        </authorList>
    </citation>
    <scope>NUCLEOTIDE SEQUENCE [LARGE SCALE GENOMIC DNA]</scope>
    <source>
        <strain evidence="3">ATCC PRA-205</strain>
    </source>
</reference>
<feature type="compositionally biased region" description="Polar residues" evidence="1">
    <location>
        <begin position="101"/>
        <end position="117"/>
    </location>
</feature>
<feature type="compositionally biased region" description="Basic residues" evidence="1">
    <location>
        <begin position="1"/>
        <end position="10"/>
    </location>
</feature>
<feature type="compositionally biased region" description="Basic and acidic residues" evidence="1">
    <location>
        <begin position="50"/>
        <end position="61"/>
    </location>
</feature>
<gene>
    <name evidence="3" type="ORF">FOZ62_013929</name>
</gene>
<accession>A0A7J6RIS9</accession>
<keyword evidence="2" id="KW-0812">Transmembrane</keyword>
<feature type="compositionally biased region" description="Pro residues" evidence="1">
    <location>
        <begin position="69"/>
        <end position="79"/>
    </location>
</feature>
<sequence>MASRSSHRSHRDTALQERAPPRHAPPTELSRGGEAVRKDKLGEEAEEGAEELRGAPVRETEREEDDVTSPPPLTKPPTRPVSRPFTAQCPPPPPATYPTPLQDTIGSRASQLLTGSSEPPKLGSDTGLRPRSKVFEIRSADSLKASQLPPAPSVPKDATPMHPPKPPMVPPPGKRAAEIARPVSTSSSLYVEEPVQWGNVEILGEFTRSIFGPDMTSGEIVRALKDYFRKLASLRSSAQLESGPAEEVTPDSEWLMNHRDLIKITEGECRCSEELFTRAAKHFGVKPSAGEWSIDFGLWIDAEIPDYPMVGDEGASTVDQIDTRYTPTEREITERLETILSFEEIPNLTLQSLMEVYEQNAALFDPRPQEVKSVPQNAERLRKGNITCFRESRGLQREPTVAAKHEKLRCRIDELLEDLESKCLATATQEKREKTGLEMKRKRRRKKARRVEDKYMINDMINHGEGATDSQTVTPGVFGRPSGENRRSSPEHSCNVPAVNRERVRHFCTALGSSVRSNLHFAMTLLVLAGLGCVCIAVPSTDLGSLLQICAAFSFFGASVTLLLCCTVVSREMQNRSFEQLHDSITDF</sequence>
<evidence type="ECO:0000313" key="4">
    <source>
        <dbReference type="Proteomes" id="UP000574390"/>
    </source>
</evidence>
<dbReference type="EMBL" id="JABANM010022181">
    <property type="protein sequence ID" value="KAF4720006.1"/>
    <property type="molecule type" value="Genomic_DNA"/>
</dbReference>
<protein>
    <submittedName>
        <fullName evidence="3">Uncharacterized protein</fullName>
    </submittedName>
</protein>
<evidence type="ECO:0000256" key="1">
    <source>
        <dbReference type="SAM" id="MobiDB-lite"/>
    </source>
</evidence>
<dbReference type="Proteomes" id="UP000574390">
    <property type="component" value="Unassembled WGS sequence"/>
</dbReference>
<proteinExistence type="predicted"/>
<feature type="region of interest" description="Disordered" evidence="1">
    <location>
        <begin position="462"/>
        <end position="495"/>
    </location>
</feature>
<feature type="compositionally biased region" description="Basic and acidic residues" evidence="1">
    <location>
        <begin position="34"/>
        <end position="43"/>
    </location>
</feature>
<keyword evidence="2" id="KW-0472">Membrane</keyword>
<feature type="transmembrane region" description="Helical" evidence="2">
    <location>
        <begin position="546"/>
        <end position="569"/>
    </location>
</feature>
<evidence type="ECO:0000313" key="3">
    <source>
        <dbReference type="EMBL" id="KAF4720006.1"/>
    </source>
</evidence>
<feature type="transmembrane region" description="Helical" evidence="2">
    <location>
        <begin position="521"/>
        <end position="540"/>
    </location>
</feature>
<name>A0A7J6RIS9_PEROL</name>
<organism evidence="3 4">
    <name type="scientific">Perkinsus olseni</name>
    <name type="common">Perkinsus atlanticus</name>
    <dbReference type="NCBI Taxonomy" id="32597"/>
    <lineage>
        <taxon>Eukaryota</taxon>
        <taxon>Sar</taxon>
        <taxon>Alveolata</taxon>
        <taxon>Perkinsozoa</taxon>
        <taxon>Perkinsea</taxon>
        <taxon>Perkinsida</taxon>
        <taxon>Perkinsidae</taxon>
        <taxon>Perkinsus</taxon>
    </lineage>
</organism>
<feature type="region of interest" description="Disordered" evidence="1">
    <location>
        <begin position="1"/>
        <end position="175"/>
    </location>
</feature>
<comment type="caution">
    <text evidence="3">The sequence shown here is derived from an EMBL/GenBank/DDBJ whole genome shotgun (WGS) entry which is preliminary data.</text>
</comment>
<feature type="compositionally biased region" description="Pro residues" evidence="1">
    <location>
        <begin position="161"/>
        <end position="173"/>
    </location>
</feature>
<keyword evidence="2" id="KW-1133">Transmembrane helix</keyword>
<dbReference type="AlphaFoldDB" id="A0A7J6RIS9"/>